<evidence type="ECO:0000313" key="4">
    <source>
        <dbReference type="EMBL" id="VDN19121.1"/>
    </source>
</evidence>
<sequence length="125" mass="14127">MCNQCREHFPSLAELNRHTLELHNSFRCNVCKAKFTQRSNLQRHSLKHNLVKTSPCPDGMDTQVTSCEGLADEPCDVFSPALSTLTPEQNDQHMVDLQAKQDEEALQPTLDVSNDKPEAFTDEEV</sequence>
<feature type="domain" description="C2H2-type" evidence="3">
    <location>
        <begin position="26"/>
        <end position="53"/>
    </location>
</feature>
<reference evidence="4 5" key="1">
    <citation type="submission" date="2018-11" db="EMBL/GenBank/DDBJ databases">
        <authorList>
            <consortium name="Pathogen Informatics"/>
        </authorList>
    </citation>
    <scope>NUCLEOTIDE SEQUENCE [LARGE SCALE GENOMIC DNA]</scope>
</reference>
<dbReference type="SUPFAM" id="SSF57667">
    <property type="entry name" value="beta-beta-alpha zinc fingers"/>
    <property type="match status" value="1"/>
</dbReference>
<dbReference type="Pfam" id="PF00096">
    <property type="entry name" value="zf-C2H2"/>
    <property type="match status" value="1"/>
</dbReference>
<accession>A0A3P7MM85</accession>
<protein>
    <recommendedName>
        <fullName evidence="3">C2H2-type domain-containing protein</fullName>
    </recommendedName>
</protein>
<dbReference type="GO" id="GO:0008270">
    <property type="term" value="F:zinc ion binding"/>
    <property type="evidence" value="ECO:0007669"/>
    <property type="project" value="UniProtKB-KW"/>
</dbReference>
<evidence type="ECO:0000256" key="1">
    <source>
        <dbReference type="PROSITE-ProRule" id="PRU00042"/>
    </source>
</evidence>
<dbReference type="InterPro" id="IPR013087">
    <property type="entry name" value="Znf_C2H2_type"/>
</dbReference>
<name>A0A3P7MM85_DIBLA</name>
<feature type="region of interest" description="Disordered" evidence="2">
    <location>
        <begin position="89"/>
        <end position="125"/>
    </location>
</feature>
<dbReference type="Gene3D" id="3.30.160.60">
    <property type="entry name" value="Classic Zinc Finger"/>
    <property type="match status" value="1"/>
</dbReference>
<organism evidence="4 5">
    <name type="scientific">Dibothriocephalus latus</name>
    <name type="common">Fish tapeworm</name>
    <name type="synonym">Diphyllobothrium latum</name>
    <dbReference type="NCBI Taxonomy" id="60516"/>
    <lineage>
        <taxon>Eukaryota</taxon>
        <taxon>Metazoa</taxon>
        <taxon>Spiralia</taxon>
        <taxon>Lophotrochozoa</taxon>
        <taxon>Platyhelminthes</taxon>
        <taxon>Cestoda</taxon>
        <taxon>Eucestoda</taxon>
        <taxon>Diphyllobothriidea</taxon>
        <taxon>Diphyllobothriidae</taxon>
        <taxon>Dibothriocephalus</taxon>
    </lineage>
</organism>
<feature type="compositionally biased region" description="Basic and acidic residues" evidence="2">
    <location>
        <begin position="90"/>
        <end position="103"/>
    </location>
</feature>
<keyword evidence="1" id="KW-0863">Zinc-finger</keyword>
<feature type="domain" description="C2H2-type" evidence="3">
    <location>
        <begin position="1"/>
        <end position="28"/>
    </location>
</feature>
<dbReference type="PROSITE" id="PS50157">
    <property type="entry name" value="ZINC_FINGER_C2H2_2"/>
    <property type="match status" value="2"/>
</dbReference>
<dbReference type="InterPro" id="IPR036236">
    <property type="entry name" value="Znf_C2H2_sf"/>
</dbReference>
<evidence type="ECO:0000256" key="2">
    <source>
        <dbReference type="SAM" id="MobiDB-lite"/>
    </source>
</evidence>
<evidence type="ECO:0000313" key="5">
    <source>
        <dbReference type="Proteomes" id="UP000281553"/>
    </source>
</evidence>
<dbReference type="SMART" id="SM00355">
    <property type="entry name" value="ZnF_C2H2"/>
    <property type="match status" value="2"/>
</dbReference>
<gene>
    <name evidence="4" type="ORF">DILT_LOCUS13348</name>
</gene>
<dbReference type="EMBL" id="UYRU01069907">
    <property type="protein sequence ID" value="VDN19121.1"/>
    <property type="molecule type" value="Genomic_DNA"/>
</dbReference>
<dbReference type="OrthoDB" id="10066279at2759"/>
<dbReference type="PROSITE" id="PS00028">
    <property type="entry name" value="ZINC_FINGER_C2H2_1"/>
    <property type="match status" value="1"/>
</dbReference>
<keyword evidence="5" id="KW-1185">Reference proteome</keyword>
<keyword evidence="1" id="KW-0479">Metal-binding</keyword>
<keyword evidence="1" id="KW-0862">Zinc</keyword>
<evidence type="ECO:0000259" key="3">
    <source>
        <dbReference type="PROSITE" id="PS50157"/>
    </source>
</evidence>
<proteinExistence type="predicted"/>
<dbReference type="Proteomes" id="UP000281553">
    <property type="component" value="Unassembled WGS sequence"/>
</dbReference>
<dbReference type="AlphaFoldDB" id="A0A3P7MM85"/>